<dbReference type="GO" id="GO:0032468">
    <property type="term" value="P:Golgi calcium ion homeostasis"/>
    <property type="evidence" value="ECO:0007669"/>
    <property type="project" value="TreeGrafter"/>
</dbReference>
<dbReference type="EMBL" id="BABT02000044">
    <property type="protein sequence ID" value="GAA94603.1"/>
    <property type="molecule type" value="Genomic_DNA"/>
</dbReference>
<proteinExistence type="inferred from homology"/>
<protein>
    <recommendedName>
        <fullName evidence="6">GDT1 family protein</fullName>
    </recommendedName>
</protein>
<dbReference type="GO" id="GO:0005794">
    <property type="term" value="C:Golgi apparatus"/>
    <property type="evidence" value="ECO:0007669"/>
    <property type="project" value="TreeGrafter"/>
</dbReference>
<dbReference type="OrthoDB" id="442680at2759"/>
<keyword evidence="4 6" id="KW-1133">Transmembrane helix</keyword>
<dbReference type="Proteomes" id="UP000009131">
    <property type="component" value="Unassembled WGS sequence"/>
</dbReference>
<evidence type="ECO:0000256" key="7">
    <source>
        <dbReference type="SAM" id="MobiDB-lite"/>
    </source>
</evidence>
<evidence type="ECO:0000256" key="3">
    <source>
        <dbReference type="ARBA" id="ARBA00022692"/>
    </source>
</evidence>
<evidence type="ECO:0000256" key="6">
    <source>
        <dbReference type="RuleBase" id="RU365102"/>
    </source>
</evidence>
<keyword evidence="5 6" id="KW-0472">Membrane</keyword>
<evidence type="ECO:0000313" key="8">
    <source>
        <dbReference type="EMBL" id="GAA94603.1"/>
    </source>
</evidence>
<reference evidence="8 9" key="2">
    <citation type="journal article" date="2012" name="Open Biol.">
        <title>Characteristics of nucleosomes and linker DNA regions on the genome of the basidiomycete Mixia osmundae revealed by mono- and dinucleosome mapping.</title>
        <authorList>
            <person name="Nishida H."/>
            <person name="Kondo S."/>
            <person name="Matsumoto T."/>
            <person name="Suzuki Y."/>
            <person name="Yoshikawa H."/>
            <person name="Taylor T.D."/>
            <person name="Sugiyama J."/>
        </authorList>
    </citation>
    <scope>NUCLEOTIDE SEQUENCE [LARGE SCALE GENOMIC DNA]</scope>
    <source>
        <strain evidence="9">CBS 9802 / IAM 14324 / JCM 22182 / KY 12970</strain>
    </source>
</reference>
<evidence type="ECO:0000256" key="4">
    <source>
        <dbReference type="ARBA" id="ARBA00022989"/>
    </source>
</evidence>
<feature type="transmembrane region" description="Helical" evidence="6">
    <location>
        <begin position="300"/>
        <end position="317"/>
    </location>
</feature>
<gene>
    <name evidence="8" type="primary">Mo01255</name>
    <name evidence="8" type="ORF">E5Q_01255</name>
</gene>
<dbReference type="PANTHER" id="PTHR12608:SF1">
    <property type="entry name" value="TRANSMEMBRANE PROTEIN 165"/>
    <property type="match status" value="1"/>
</dbReference>
<dbReference type="HOGENOM" id="CLU_040186_0_0_1"/>
<dbReference type="InParanoid" id="G7DVJ3"/>
<dbReference type="AlphaFoldDB" id="G7DVJ3"/>
<dbReference type="InterPro" id="IPR049555">
    <property type="entry name" value="GDT1-like_CS"/>
</dbReference>
<feature type="transmembrane region" description="Helical" evidence="6">
    <location>
        <begin position="48"/>
        <end position="68"/>
    </location>
</feature>
<comment type="similarity">
    <text evidence="2 6">Belongs to the GDT1 family.</text>
</comment>
<comment type="caution">
    <text evidence="8">The sequence shown here is derived from an EMBL/GenBank/DDBJ whole genome shotgun (WGS) entry which is preliminary data.</text>
</comment>
<name>G7DVJ3_MIXOS</name>
<dbReference type="InterPro" id="IPR001727">
    <property type="entry name" value="GDT1-like"/>
</dbReference>
<keyword evidence="3 6" id="KW-0812">Transmembrane</keyword>
<dbReference type="eggNOG" id="KOG2881">
    <property type="taxonomic scope" value="Eukaryota"/>
</dbReference>
<feature type="region of interest" description="Disordered" evidence="7">
    <location>
        <begin position="124"/>
        <end position="209"/>
    </location>
</feature>
<dbReference type="GO" id="GO:0032472">
    <property type="term" value="P:Golgi calcium ion transport"/>
    <property type="evidence" value="ECO:0007669"/>
    <property type="project" value="TreeGrafter"/>
</dbReference>
<dbReference type="GO" id="GO:0015085">
    <property type="term" value="F:calcium ion transmembrane transporter activity"/>
    <property type="evidence" value="ECO:0007669"/>
    <property type="project" value="TreeGrafter"/>
</dbReference>
<feature type="transmembrane region" description="Helical" evidence="6">
    <location>
        <begin position="267"/>
        <end position="288"/>
    </location>
</feature>
<evidence type="ECO:0000313" key="9">
    <source>
        <dbReference type="Proteomes" id="UP000009131"/>
    </source>
</evidence>
<reference evidence="8 9" key="1">
    <citation type="journal article" date="2011" name="J. Gen. Appl. Microbiol.">
        <title>Draft genome sequencing of the enigmatic basidiomycete Mixia osmundae.</title>
        <authorList>
            <person name="Nishida H."/>
            <person name="Nagatsuka Y."/>
            <person name="Sugiyama J."/>
        </authorList>
    </citation>
    <scope>NUCLEOTIDE SEQUENCE [LARGE SCALE GENOMIC DNA]</scope>
    <source>
        <strain evidence="9">CBS 9802 / IAM 14324 / JCM 22182 / KY 12970</strain>
    </source>
</reference>
<dbReference type="Pfam" id="PF01169">
    <property type="entry name" value="GDT1"/>
    <property type="match status" value="2"/>
</dbReference>
<dbReference type="STRING" id="764103.G7DVJ3"/>
<organism evidence="8 9">
    <name type="scientific">Mixia osmundae (strain CBS 9802 / IAM 14324 / JCM 22182 / KY 12970)</name>
    <dbReference type="NCBI Taxonomy" id="764103"/>
    <lineage>
        <taxon>Eukaryota</taxon>
        <taxon>Fungi</taxon>
        <taxon>Dikarya</taxon>
        <taxon>Basidiomycota</taxon>
        <taxon>Pucciniomycotina</taxon>
        <taxon>Mixiomycetes</taxon>
        <taxon>Mixiales</taxon>
        <taxon>Mixiaceae</taxon>
        <taxon>Mixia</taxon>
    </lineage>
</organism>
<keyword evidence="9" id="KW-1185">Reference proteome</keyword>
<dbReference type="FunCoup" id="G7DVJ3">
    <property type="interactions" value="371"/>
</dbReference>
<evidence type="ECO:0000256" key="1">
    <source>
        <dbReference type="ARBA" id="ARBA00004141"/>
    </source>
</evidence>
<dbReference type="GO" id="GO:0005384">
    <property type="term" value="F:manganese ion transmembrane transporter activity"/>
    <property type="evidence" value="ECO:0007669"/>
    <property type="project" value="TreeGrafter"/>
</dbReference>
<feature type="transmembrane region" description="Helical" evidence="6">
    <location>
        <begin position="228"/>
        <end position="247"/>
    </location>
</feature>
<evidence type="ECO:0000256" key="2">
    <source>
        <dbReference type="ARBA" id="ARBA00009190"/>
    </source>
</evidence>
<feature type="compositionally biased region" description="Low complexity" evidence="7">
    <location>
        <begin position="179"/>
        <end position="195"/>
    </location>
</feature>
<dbReference type="GO" id="GO:0000329">
    <property type="term" value="C:fungal-type vacuole membrane"/>
    <property type="evidence" value="ECO:0007669"/>
    <property type="project" value="TreeGrafter"/>
</dbReference>
<feature type="transmembrane region" description="Helical" evidence="6">
    <location>
        <begin position="80"/>
        <end position="97"/>
    </location>
</feature>
<dbReference type="PROSITE" id="PS01214">
    <property type="entry name" value="UPF0016"/>
    <property type="match status" value="1"/>
</dbReference>
<sequence>MDDEWASSIPAIPSLHGLDRAIAVILVSEIGDKTFLLAAILAMRHPRLTIFSGALGALAVMSVLSALLGHVLPTLLPKRYTTIAAALLFLVFGARMLQEGLGMEGGNASIEEEMREVQKEIENAEREVASSKRQLTGSRGTGETIDLQDMEEGSSLRELDEEAQANGIPISSPLLNGHSNGSTSRRPSSPSPLGARRSRQPSVSLKGILPARSREAAGDTFKEGAKNLLSIFFSPILVQSFVLTFLAEWGDRSQITTIALGAAHNVGIVSLGTIIGHSICTAVAVLGGRWIANRISVKHVTLGGAGLFLIFGLVYTYEAVYWSQEPIASPGLINDITPATISLDSARLHRILESFLRQGQALETRLDRLIDHVCLIGLP</sequence>
<dbReference type="PANTHER" id="PTHR12608">
    <property type="entry name" value="TRANSMEMBRANE PROTEIN HTP-1 RELATED"/>
    <property type="match status" value="1"/>
</dbReference>
<accession>G7DVJ3</accession>
<evidence type="ECO:0000256" key="5">
    <source>
        <dbReference type="ARBA" id="ARBA00023136"/>
    </source>
</evidence>
<comment type="subcellular location">
    <subcellularLocation>
        <location evidence="1 6">Membrane</location>
        <topology evidence="1 6">Multi-pass membrane protein</topology>
    </subcellularLocation>
</comment>